<gene>
    <name evidence="2" type="primary">mavL</name>
    <name evidence="2" type="ORF">GCM10009114_32680</name>
</gene>
<name>A0ABP3X323_9ALTE</name>
<dbReference type="Proteomes" id="UP001500359">
    <property type="component" value="Unassembled WGS sequence"/>
</dbReference>
<keyword evidence="3" id="KW-1185">Reference proteome</keyword>
<evidence type="ECO:0000313" key="2">
    <source>
        <dbReference type="EMBL" id="GAA0859388.1"/>
    </source>
</evidence>
<accession>A0ABP3X323</accession>
<proteinExistence type="predicted"/>
<protein>
    <submittedName>
        <fullName evidence="2">Dot/Icm T4SS effector MavL</fullName>
    </submittedName>
</protein>
<dbReference type="EMBL" id="BAAAFD010000011">
    <property type="protein sequence ID" value="GAA0859388.1"/>
    <property type="molecule type" value="Genomic_DNA"/>
</dbReference>
<sequence>MNMNNPSYVNLLASTSFAKAQAYLDELKSAKQIAGKRLQKCLATRSLASLSVTEFIECLLNTKKTQIFAESSVFGDGSDWKLAELTLLGDISMAMEVEVFDNGLHYSPATHSSPFNALLIYTPGALLRNGTGHLPADWSEVITDDQINFPAFRTLYERRLLPCLLYANEVARAKGVKTIITIPGLGCGQFAGKFKGQLGEILKQTLLSLLTQYAAQLSSVHAIYYDPFDECDNERFEIAHLSLLVRPLTKDNEDKGQLCLPSDYEDPNDDFSDCSLTSLVAWDHVSWPGNDFYIGSRATDDGVKAAATSTMKVMTSLSGNYCMDSYSYQPPKGFRTWGDVVSKNKIPLLCSNNVKVY</sequence>
<organism evidence="2 3">
    <name type="scientific">Aliiglaciecola litoralis</name>
    <dbReference type="NCBI Taxonomy" id="582857"/>
    <lineage>
        <taxon>Bacteria</taxon>
        <taxon>Pseudomonadati</taxon>
        <taxon>Pseudomonadota</taxon>
        <taxon>Gammaproteobacteria</taxon>
        <taxon>Alteromonadales</taxon>
        <taxon>Alteromonadaceae</taxon>
        <taxon>Aliiglaciecola</taxon>
    </lineage>
</organism>
<feature type="domain" description="Macrodomain effector MavL" evidence="1">
    <location>
        <begin position="9"/>
        <end position="334"/>
    </location>
</feature>
<dbReference type="Pfam" id="PF24754">
    <property type="entry name" value="MavL"/>
    <property type="match status" value="1"/>
</dbReference>
<evidence type="ECO:0000259" key="1">
    <source>
        <dbReference type="Pfam" id="PF24754"/>
    </source>
</evidence>
<reference evidence="3" key="1">
    <citation type="journal article" date="2019" name="Int. J. Syst. Evol. Microbiol.">
        <title>The Global Catalogue of Microorganisms (GCM) 10K type strain sequencing project: providing services to taxonomists for standard genome sequencing and annotation.</title>
        <authorList>
            <consortium name="The Broad Institute Genomics Platform"/>
            <consortium name="The Broad Institute Genome Sequencing Center for Infectious Disease"/>
            <person name="Wu L."/>
            <person name="Ma J."/>
        </authorList>
    </citation>
    <scope>NUCLEOTIDE SEQUENCE [LARGE SCALE GENOMIC DNA]</scope>
    <source>
        <strain evidence="3">JCM 15896</strain>
    </source>
</reference>
<comment type="caution">
    <text evidence="2">The sequence shown here is derived from an EMBL/GenBank/DDBJ whole genome shotgun (WGS) entry which is preliminary data.</text>
</comment>
<dbReference type="InterPro" id="IPR057098">
    <property type="entry name" value="MavL"/>
</dbReference>
<evidence type="ECO:0000313" key="3">
    <source>
        <dbReference type="Proteomes" id="UP001500359"/>
    </source>
</evidence>